<comment type="caution">
    <text evidence="1">The sequence shown here is derived from an EMBL/GenBank/DDBJ whole genome shotgun (WGS) entry which is preliminary data.</text>
</comment>
<accession>A0A4Y2JK82</accession>
<dbReference type="AlphaFoldDB" id="A0A4Y2JK82"/>
<evidence type="ECO:0000313" key="1">
    <source>
        <dbReference type="EMBL" id="GBM89692.1"/>
    </source>
</evidence>
<dbReference type="InterPro" id="IPR036691">
    <property type="entry name" value="Endo/exonu/phosph_ase_sf"/>
</dbReference>
<proteinExistence type="predicted"/>
<evidence type="ECO:0000313" key="2">
    <source>
        <dbReference type="Proteomes" id="UP000499080"/>
    </source>
</evidence>
<dbReference type="OrthoDB" id="416437at2759"/>
<dbReference type="Gene3D" id="3.60.10.10">
    <property type="entry name" value="Endonuclease/exonuclease/phosphatase"/>
    <property type="match status" value="1"/>
</dbReference>
<keyword evidence="2" id="KW-1185">Reference proteome</keyword>
<name>A0A4Y2JK82_ARAVE</name>
<protein>
    <recommendedName>
        <fullName evidence="3">Endonuclease/exonuclease/phosphatase domain-containing protein</fullName>
    </recommendedName>
</protein>
<evidence type="ECO:0008006" key="3">
    <source>
        <dbReference type="Google" id="ProtNLM"/>
    </source>
</evidence>
<dbReference type="Proteomes" id="UP000499080">
    <property type="component" value="Unassembled WGS sequence"/>
</dbReference>
<reference evidence="1 2" key="1">
    <citation type="journal article" date="2019" name="Sci. Rep.">
        <title>Orb-weaving spider Araneus ventricosus genome elucidates the spidroin gene catalogue.</title>
        <authorList>
            <person name="Kono N."/>
            <person name="Nakamura H."/>
            <person name="Ohtoshi R."/>
            <person name="Moran D.A.P."/>
            <person name="Shinohara A."/>
            <person name="Yoshida Y."/>
            <person name="Fujiwara M."/>
            <person name="Mori M."/>
            <person name="Tomita M."/>
            <person name="Arakawa K."/>
        </authorList>
    </citation>
    <scope>NUCLEOTIDE SEQUENCE [LARGE SCALE GENOMIC DNA]</scope>
</reference>
<organism evidence="1 2">
    <name type="scientific">Araneus ventricosus</name>
    <name type="common">Orbweaver spider</name>
    <name type="synonym">Epeira ventricosa</name>
    <dbReference type="NCBI Taxonomy" id="182803"/>
    <lineage>
        <taxon>Eukaryota</taxon>
        <taxon>Metazoa</taxon>
        <taxon>Ecdysozoa</taxon>
        <taxon>Arthropoda</taxon>
        <taxon>Chelicerata</taxon>
        <taxon>Arachnida</taxon>
        <taxon>Araneae</taxon>
        <taxon>Araneomorphae</taxon>
        <taxon>Entelegynae</taxon>
        <taxon>Araneoidea</taxon>
        <taxon>Araneidae</taxon>
        <taxon>Araneus</taxon>
    </lineage>
</organism>
<sequence length="168" mass="19241">MYEDEVINVEGFELKAFMNNTLKSKNDQHERKASGVEIYRKLNSVADCTPINFTAHNKRRLQDIGAGVICMTDITINGQPRCILSSVYIHPGVDASHLKMFLFSALIKYSEISLLIDEEFHIDKDVPIIVMGDFNVDVKRNEKAFGFLKKHFDMNMVPTNYPSTLNFY</sequence>
<dbReference type="SUPFAM" id="SSF56219">
    <property type="entry name" value="DNase I-like"/>
    <property type="match status" value="1"/>
</dbReference>
<gene>
    <name evidence="1" type="ORF">AVEN_173206_1</name>
</gene>
<dbReference type="EMBL" id="BGPR01003564">
    <property type="protein sequence ID" value="GBM89692.1"/>
    <property type="molecule type" value="Genomic_DNA"/>
</dbReference>